<reference evidence="3 4" key="1">
    <citation type="submission" date="2017-04" db="EMBL/GenBank/DDBJ databases">
        <authorList>
            <person name="Afonso C.L."/>
            <person name="Miller P.J."/>
            <person name="Scott M.A."/>
            <person name="Spackman E."/>
            <person name="Goraichik I."/>
            <person name="Dimitrov K.M."/>
            <person name="Suarez D.L."/>
            <person name="Swayne D.E."/>
        </authorList>
    </citation>
    <scope>NUCLEOTIDE SEQUENCE [LARGE SCALE GENOMIC DNA]</scope>
    <source>
        <strain evidence="3 4">DSM 26133</strain>
    </source>
</reference>
<accession>A0A1W2GKH0</accession>
<protein>
    <submittedName>
        <fullName evidence="3">Outer membrane protein beta-barrel domain-containing protein</fullName>
    </submittedName>
</protein>
<organism evidence="3 4">
    <name type="scientific">Reichenbachiella faecimaris</name>
    <dbReference type="NCBI Taxonomy" id="692418"/>
    <lineage>
        <taxon>Bacteria</taxon>
        <taxon>Pseudomonadati</taxon>
        <taxon>Bacteroidota</taxon>
        <taxon>Cytophagia</taxon>
        <taxon>Cytophagales</taxon>
        <taxon>Reichenbachiellaceae</taxon>
        <taxon>Reichenbachiella</taxon>
    </lineage>
</organism>
<dbReference type="Pfam" id="PF13568">
    <property type="entry name" value="OMP_b-brl_2"/>
    <property type="match status" value="1"/>
</dbReference>
<dbReference type="RefSeq" id="WP_084373838.1">
    <property type="nucleotide sequence ID" value="NZ_FWYF01000003.1"/>
</dbReference>
<evidence type="ECO:0000259" key="2">
    <source>
        <dbReference type="Pfam" id="PF13568"/>
    </source>
</evidence>
<feature type="chain" id="PRO_5012845647" evidence="1">
    <location>
        <begin position="20"/>
        <end position="220"/>
    </location>
</feature>
<gene>
    <name evidence="3" type="ORF">SAMN04488029_3212</name>
</gene>
<dbReference type="Proteomes" id="UP000192472">
    <property type="component" value="Unassembled WGS sequence"/>
</dbReference>
<keyword evidence="1" id="KW-0732">Signal</keyword>
<dbReference type="AlphaFoldDB" id="A0A1W2GKH0"/>
<proteinExistence type="predicted"/>
<evidence type="ECO:0000313" key="4">
    <source>
        <dbReference type="Proteomes" id="UP000192472"/>
    </source>
</evidence>
<feature type="signal peptide" evidence="1">
    <location>
        <begin position="1"/>
        <end position="19"/>
    </location>
</feature>
<dbReference type="InterPro" id="IPR025665">
    <property type="entry name" value="Beta-barrel_OMP_2"/>
</dbReference>
<dbReference type="OrthoDB" id="947434at2"/>
<dbReference type="EMBL" id="FWYF01000003">
    <property type="protein sequence ID" value="SMD37054.1"/>
    <property type="molecule type" value="Genomic_DNA"/>
</dbReference>
<keyword evidence="4" id="KW-1185">Reference proteome</keyword>
<evidence type="ECO:0000256" key="1">
    <source>
        <dbReference type="SAM" id="SignalP"/>
    </source>
</evidence>
<dbReference type="STRING" id="692418.SAMN04488029_3212"/>
<evidence type="ECO:0000313" key="3">
    <source>
        <dbReference type="EMBL" id="SMD37054.1"/>
    </source>
</evidence>
<sequence>MKKSLFIIALLLVSQLMYAQSRSRSRSRSRTQVQTEFGVMGGVNFNSPKINALNTGGSELSDVGTGNIGFHVGIYATIDAELFAIQPEIYYSMQGGKYKINNTQEHEFKLNMIQIPVLGRYNFLEYFHALAGPQFGIPIQAEVSFSGGSGVDVKDQIKGLDVAAVIGIGLTIPEYNVSGSLRWSKGFSEMIEEAGTSAGSVTSMKNSMIQISASYAFGDK</sequence>
<feature type="domain" description="Outer membrane protein beta-barrel" evidence="2">
    <location>
        <begin position="19"/>
        <end position="191"/>
    </location>
</feature>
<name>A0A1W2GKH0_REIFA</name>